<dbReference type="InParanoid" id="A0A3N1GAI5"/>
<dbReference type="PANTHER" id="PTHR44196:SF2">
    <property type="entry name" value="SHORT-CHAIN DEHYDROGENASE-RELATED"/>
    <property type="match status" value="1"/>
</dbReference>
<evidence type="ECO:0008006" key="7">
    <source>
        <dbReference type="Google" id="ProtNLM"/>
    </source>
</evidence>
<dbReference type="PRINTS" id="PR00080">
    <property type="entry name" value="SDRFAMILY"/>
</dbReference>
<accession>A0A3N1GAI5</accession>
<dbReference type="RefSeq" id="WP_123380835.1">
    <property type="nucleotide sequence ID" value="NZ_RJKN01000007.1"/>
</dbReference>
<evidence type="ECO:0000313" key="5">
    <source>
        <dbReference type="EMBL" id="ROP27253.1"/>
    </source>
</evidence>
<dbReference type="OrthoDB" id="286404at2"/>
<reference evidence="5 6" key="1">
    <citation type="journal article" date="2015" name="Stand. Genomic Sci.">
        <title>Genomic Encyclopedia of Bacterial and Archaeal Type Strains, Phase III: the genomes of soil and plant-associated and newly described type strains.</title>
        <authorList>
            <person name="Whitman W.B."/>
            <person name="Woyke T."/>
            <person name="Klenk H.P."/>
            <person name="Zhou Y."/>
            <person name="Lilburn T.G."/>
            <person name="Beck B.J."/>
            <person name="De Vos P."/>
            <person name="Vandamme P."/>
            <person name="Eisen J.A."/>
            <person name="Garrity G."/>
            <person name="Hugenholtz P."/>
            <person name="Kyrpides N.C."/>
        </authorList>
    </citation>
    <scope>NUCLEOTIDE SEQUENCE [LARGE SCALE GENOMIC DNA]</scope>
    <source>
        <strain evidence="5 6">CECT 7306</strain>
    </source>
</reference>
<dbReference type="Pfam" id="PF00106">
    <property type="entry name" value="adh_short"/>
    <property type="match status" value="1"/>
</dbReference>
<dbReference type="SUPFAM" id="SSF51735">
    <property type="entry name" value="NAD(P)-binding Rossmann-fold domains"/>
    <property type="match status" value="1"/>
</dbReference>
<dbReference type="PIRSF" id="PIRSF000126">
    <property type="entry name" value="11-beta-HSD1"/>
    <property type="match status" value="1"/>
</dbReference>
<evidence type="ECO:0000256" key="1">
    <source>
        <dbReference type="ARBA" id="ARBA00006484"/>
    </source>
</evidence>
<organism evidence="5 6">
    <name type="scientific">Pseudokineococcus lusitanus</name>
    <dbReference type="NCBI Taxonomy" id="763993"/>
    <lineage>
        <taxon>Bacteria</taxon>
        <taxon>Bacillati</taxon>
        <taxon>Actinomycetota</taxon>
        <taxon>Actinomycetes</taxon>
        <taxon>Kineosporiales</taxon>
        <taxon>Kineosporiaceae</taxon>
        <taxon>Pseudokineococcus</taxon>
    </lineage>
</organism>
<dbReference type="Gene3D" id="3.40.50.720">
    <property type="entry name" value="NAD(P)-binding Rossmann-like Domain"/>
    <property type="match status" value="1"/>
</dbReference>
<dbReference type="AlphaFoldDB" id="A0A3N1GAI5"/>
<keyword evidence="2" id="KW-0560">Oxidoreductase</keyword>
<sequence>MATALVTGGSSGIGEAFARELARRGHDLVLVARDRSRLERTAEELRRRAVHVEVMTADLADRDDVRRVAERLEDPARPVDLLVNNAGFGVHARLLDEDTSVHERALDVMCRTVLVLGGAAGRAMRARGHGGVLNVSSVAGYATMGGYSAVKSWVTTYTESLSNELRGTGVAVSAVCPGFVRTEFHERAGLRMSSMPDVGWLDADDVVVTALDDLARGRVLSVPSRRYAVVTQLARHAPRGVVRWASRALVSSRS</sequence>
<dbReference type="EMBL" id="RJKN01000007">
    <property type="protein sequence ID" value="ROP27253.1"/>
    <property type="molecule type" value="Genomic_DNA"/>
</dbReference>
<comment type="similarity">
    <text evidence="1 3">Belongs to the short-chain dehydrogenases/reductases (SDR) family.</text>
</comment>
<dbReference type="Proteomes" id="UP000276232">
    <property type="component" value="Unassembled WGS sequence"/>
</dbReference>
<name>A0A3N1GAI5_9ACTN</name>
<dbReference type="PRINTS" id="PR00081">
    <property type="entry name" value="GDHRDH"/>
</dbReference>
<dbReference type="CDD" id="cd05233">
    <property type="entry name" value="SDR_c"/>
    <property type="match status" value="1"/>
</dbReference>
<dbReference type="GO" id="GO:0016491">
    <property type="term" value="F:oxidoreductase activity"/>
    <property type="evidence" value="ECO:0007669"/>
    <property type="project" value="UniProtKB-KW"/>
</dbReference>
<protein>
    <recommendedName>
        <fullName evidence="7">Short-subunit dehydrogenase</fullName>
    </recommendedName>
</protein>
<feature type="coiled-coil region" evidence="4">
    <location>
        <begin position="28"/>
        <end position="55"/>
    </location>
</feature>
<dbReference type="GO" id="GO:0016020">
    <property type="term" value="C:membrane"/>
    <property type="evidence" value="ECO:0007669"/>
    <property type="project" value="TreeGrafter"/>
</dbReference>
<proteinExistence type="inferred from homology"/>
<evidence type="ECO:0000256" key="3">
    <source>
        <dbReference type="RuleBase" id="RU000363"/>
    </source>
</evidence>
<gene>
    <name evidence="5" type="ORF">EDC03_2778</name>
</gene>
<dbReference type="PANTHER" id="PTHR44196">
    <property type="entry name" value="DEHYDROGENASE/REDUCTASE SDR FAMILY MEMBER 7B"/>
    <property type="match status" value="1"/>
</dbReference>
<keyword evidence="6" id="KW-1185">Reference proteome</keyword>
<keyword evidence="4" id="KW-0175">Coiled coil</keyword>
<evidence type="ECO:0000313" key="6">
    <source>
        <dbReference type="Proteomes" id="UP000276232"/>
    </source>
</evidence>
<evidence type="ECO:0000256" key="4">
    <source>
        <dbReference type="SAM" id="Coils"/>
    </source>
</evidence>
<evidence type="ECO:0000256" key="2">
    <source>
        <dbReference type="ARBA" id="ARBA00023002"/>
    </source>
</evidence>
<dbReference type="InterPro" id="IPR002347">
    <property type="entry name" value="SDR_fam"/>
</dbReference>
<dbReference type="FunCoup" id="A0A3N1GAI5">
    <property type="interactions" value="141"/>
</dbReference>
<comment type="caution">
    <text evidence="5">The sequence shown here is derived from an EMBL/GenBank/DDBJ whole genome shotgun (WGS) entry which is preliminary data.</text>
</comment>
<dbReference type="InterPro" id="IPR036291">
    <property type="entry name" value="NAD(P)-bd_dom_sf"/>
</dbReference>